<dbReference type="PANTHER" id="PTHR10587">
    <property type="entry name" value="GLYCOSYL TRANSFERASE-RELATED"/>
    <property type="match status" value="1"/>
</dbReference>
<accession>A0A4Y7RBK1</accession>
<dbReference type="Proteomes" id="UP000298324">
    <property type="component" value="Unassembled WGS sequence"/>
</dbReference>
<reference evidence="4 5" key="1">
    <citation type="journal article" date="2018" name="Environ. Microbiol.">
        <title>Novel energy conservation strategies and behaviour of Pelotomaculum schinkii driving syntrophic propionate catabolism.</title>
        <authorList>
            <person name="Hidalgo-Ahumada C.A.P."/>
            <person name="Nobu M.K."/>
            <person name="Narihiro T."/>
            <person name="Tamaki H."/>
            <person name="Liu W.T."/>
            <person name="Kamagata Y."/>
            <person name="Stams A.J.M."/>
            <person name="Imachi H."/>
            <person name="Sousa D.Z."/>
        </authorList>
    </citation>
    <scope>NUCLEOTIDE SEQUENCE [LARGE SCALE GENOMIC DNA]</scope>
    <source>
        <strain evidence="4 5">HH</strain>
    </source>
</reference>
<gene>
    <name evidence="4" type="primary">pdaA_3</name>
    <name evidence="4" type="ORF">Psch_03182</name>
</gene>
<evidence type="ECO:0000313" key="5">
    <source>
        <dbReference type="Proteomes" id="UP000298324"/>
    </source>
</evidence>
<dbReference type="EMBL" id="QFGA01000002">
    <property type="protein sequence ID" value="TEB06139.1"/>
    <property type="molecule type" value="Genomic_DNA"/>
</dbReference>
<dbReference type="InterPro" id="IPR050248">
    <property type="entry name" value="Polysacc_deacetylase_ArnD"/>
</dbReference>
<dbReference type="GO" id="GO:0016810">
    <property type="term" value="F:hydrolase activity, acting on carbon-nitrogen (but not peptide) bonds"/>
    <property type="evidence" value="ECO:0007669"/>
    <property type="project" value="InterPro"/>
</dbReference>
<dbReference type="InterPro" id="IPR002509">
    <property type="entry name" value="NODB_dom"/>
</dbReference>
<dbReference type="Pfam" id="PF01522">
    <property type="entry name" value="Polysacc_deac_1"/>
    <property type="match status" value="1"/>
</dbReference>
<keyword evidence="5" id="KW-1185">Reference proteome</keyword>
<evidence type="ECO:0000259" key="3">
    <source>
        <dbReference type="PROSITE" id="PS51677"/>
    </source>
</evidence>
<dbReference type="AlphaFoldDB" id="A0A4Y7RBK1"/>
<evidence type="ECO:0000256" key="2">
    <source>
        <dbReference type="ARBA" id="ARBA00022801"/>
    </source>
</evidence>
<organism evidence="4 5">
    <name type="scientific">Pelotomaculum schinkii</name>
    <dbReference type="NCBI Taxonomy" id="78350"/>
    <lineage>
        <taxon>Bacteria</taxon>
        <taxon>Bacillati</taxon>
        <taxon>Bacillota</taxon>
        <taxon>Clostridia</taxon>
        <taxon>Eubacteriales</taxon>
        <taxon>Desulfotomaculaceae</taxon>
        <taxon>Pelotomaculum</taxon>
    </lineage>
</organism>
<dbReference type="PANTHER" id="PTHR10587:SF133">
    <property type="entry name" value="CHITIN DEACETYLASE 1-RELATED"/>
    <property type="match status" value="1"/>
</dbReference>
<keyword evidence="2 4" id="KW-0378">Hydrolase</keyword>
<proteinExistence type="predicted"/>
<dbReference type="GO" id="GO:0005975">
    <property type="term" value="P:carbohydrate metabolic process"/>
    <property type="evidence" value="ECO:0007669"/>
    <property type="project" value="InterPro"/>
</dbReference>
<name>A0A4Y7RBK1_9FIRM</name>
<dbReference type="GO" id="GO:0016020">
    <property type="term" value="C:membrane"/>
    <property type="evidence" value="ECO:0007669"/>
    <property type="project" value="TreeGrafter"/>
</dbReference>
<comment type="caution">
    <text evidence="4">The sequence shown here is derived from an EMBL/GenBank/DDBJ whole genome shotgun (WGS) entry which is preliminary data.</text>
</comment>
<sequence>MKTYFLDLSKIKKPMQAVLLVGLTAFIFTVALVQPDGILPVHAKHQAICKAKTSHKVVALTFNINWGGKVPGPVLDTLKTQNQQATFFISSAWAQKYPQLARRIAAEGHEIGSSLDRQVTPDNSTAAELNEELLTMKEVTCQASGVTPTLLRISHGEWNELFLSAAAEAGYTVVQWNLNSMDIQTPGKDNIVNNVVKGVQPGSIILMNASDTASQTPGALSDVIAGLRAEGYELVTVSSLLKIGQGVTD</sequence>
<evidence type="ECO:0000256" key="1">
    <source>
        <dbReference type="ARBA" id="ARBA00022723"/>
    </source>
</evidence>
<feature type="domain" description="NodB homology" evidence="3">
    <location>
        <begin position="56"/>
        <end position="235"/>
    </location>
</feature>
<dbReference type="SUPFAM" id="SSF88713">
    <property type="entry name" value="Glycoside hydrolase/deacetylase"/>
    <property type="match status" value="1"/>
</dbReference>
<dbReference type="Gene3D" id="3.20.20.370">
    <property type="entry name" value="Glycoside hydrolase/deacetylase"/>
    <property type="match status" value="1"/>
</dbReference>
<keyword evidence="1" id="KW-0479">Metal-binding</keyword>
<dbReference type="PROSITE" id="PS51677">
    <property type="entry name" value="NODB"/>
    <property type="match status" value="1"/>
</dbReference>
<dbReference type="InterPro" id="IPR011330">
    <property type="entry name" value="Glyco_hydro/deAcase_b/a-brl"/>
</dbReference>
<evidence type="ECO:0000313" key="4">
    <source>
        <dbReference type="EMBL" id="TEB06139.1"/>
    </source>
</evidence>
<protein>
    <submittedName>
        <fullName evidence="4">Peptidoglycan-N-acetylmuramic acid deacetylase PdaA</fullName>
        <ecNumber evidence="4">3.5.1.-</ecNumber>
    </submittedName>
</protein>
<dbReference type="EC" id="3.5.1.-" evidence="4"/>
<dbReference type="RefSeq" id="WP_190258744.1">
    <property type="nucleotide sequence ID" value="NZ_QFGA01000002.1"/>
</dbReference>
<dbReference type="GO" id="GO:0046872">
    <property type="term" value="F:metal ion binding"/>
    <property type="evidence" value="ECO:0007669"/>
    <property type="project" value="UniProtKB-KW"/>
</dbReference>